<dbReference type="EC" id="3.6.4.13" evidence="4"/>
<dbReference type="InterPro" id="IPR050079">
    <property type="entry name" value="DEAD_box_RNA_helicase"/>
</dbReference>
<dbReference type="GO" id="GO:0008270">
    <property type="term" value="F:zinc ion binding"/>
    <property type="evidence" value="ECO:0007669"/>
    <property type="project" value="UniProtKB-KW"/>
</dbReference>
<evidence type="ECO:0000256" key="18">
    <source>
        <dbReference type="ARBA" id="ARBA00047984"/>
    </source>
</evidence>
<dbReference type="PROSITE" id="PS51195">
    <property type="entry name" value="Q_MOTIF"/>
    <property type="match status" value="1"/>
</dbReference>
<dbReference type="InterPro" id="IPR014014">
    <property type="entry name" value="RNA_helicase_DEAD_Q_motif"/>
</dbReference>
<dbReference type="GO" id="GO:0016787">
    <property type="term" value="F:hydrolase activity"/>
    <property type="evidence" value="ECO:0007669"/>
    <property type="project" value="UniProtKB-KW"/>
</dbReference>
<evidence type="ECO:0000313" key="28">
    <source>
        <dbReference type="EMBL" id="VCX43085.1"/>
    </source>
</evidence>
<dbReference type="Proteomes" id="UP000269945">
    <property type="component" value="Unassembled WGS sequence"/>
</dbReference>
<evidence type="ECO:0000313" key="29">
    <source>
        <dbReference type="Proteomes" id="UP000269945"/>
    </source>
</evidence>
<evidence type="ECO:0000256" key="20">
    <source>
        <dbReference type="ARBA" id="ARBA00072897"/>
    </source>
</evidence>
<sequence>MFVPRSLKIKRSANDDGKSCTAKKIKPDAEDLRLDEGRGDRADVLVTKEAEGHSVEPCPFPSTTGQLAEVGLVGPQQDAKDSDLSEEPVKSFSKTQRWAEPGEPVCVVCGRYGEYICDKTDEDVCSLECKAKHLLQVKEKEERLKLSDPHKVDSGPESPLNAFYGYREHPFISNLQEDQIENLKRQLGIVVQGQDVTRPIIDFEHCGFPEALNHNLKKSGYEVPTPIQMQMIPVGLLGRDILASADTGSGKTAAFLLPVITRALCESKTPSALILTPTRELAIQIESQAKELMSGLPRMKTVLLVGGLPLPPQLYRLRQHVKVIIATPGRLLDIIKQSSVELRGIKIVVVDEADTMLKMGFQQQVLDILENVPNDCQTILVSATIPASIEQLASQLLQNPVRIITGEKNLPCSSVRQIILWVEEPAKKKKLFEILNDKKLFKPPVLVFVDCKLGADLLSEAVQKITGLKSVSIHSEKSQTERKNILKGLLEGDYEVVVSTGVLGRGLDLISVKLVVNFDMPSSMDEYVHQVGRVGRLGQHGTAITFINNNSKRLFWDIAKRVKPTGSILPPQLLNSPYLHDQKRKEQQKDKQTQNDLVTGANLMDIIRKHDKSNSQK</sequence>
<dbReference type="GO" id="GO:0005829">
    <property type="term" value="C:cytosol"/>
    <property type="evidence" value="ECO:0007669"/>
    <property type="project" value="TreeGrafter"/>
</dbReference>
<evidence type="ECO:0000256" key="1">
    <source>
        <dbReference type="ARBA" id="ARBA00004123"/>
    </source>
</evidence>
<evidence type="ECO:0000256" key="19">
    <source>
        <dbReference type="ARBA" id="ARBA00065831"/>
    </source>
</evidence>
<feature type="domain" description="DEAD-box RNA helicase Q" evidence="27">
    <location>
        <begin position="201"/>
        <end position="229"/>
    </location>
</feature>
<keyword evidence="15" id="KW-0832">Ubl conjugation</keyword>
<name>A0A9X9QB57_GULGU</name>
<keyword evidence="16" id="KW-0694">RNA-binding</keyword>
<feature type="domain" description="Helicase ATP-binding" evidence="25">
    <location>
        <begin position="232"/>
        <end position="403"/>
    </location>
</feature>
<dbReference type="GO" id="GO:0005524">
    <property type="term" value="F:ATP binding"/>
    <property type="evidence" value="ECO:0007669"/>
    <property type="project" value="UniProtKB-KW"/>
</dbReference>
<dbReference type="AlphaFoldDB" id="A0A9X9QB57"/>
<dbReference type="FunFam" id="3.40.50.300:FF:001034">
    <property type="entry name" value="probable ATP-dependent RNA helicase DDX59"/>
    <property type="match status" value="1"/>
</dbReference>
<dbReference type="InterPro" id="IPR001650">
    <property type="entry name" value="Helicase_C-like"/>
</dbReference>
<comment type="subcellular location">
    <subcellularLocation>
        <location evidence="2">Cytoplasm</location>
    </subcellularLocation>
    <subcellularLocation>
        <location evidence="1">Nucleus</location>
    </subcellularLocation>
</comment>
<feature type="compositionally biased region" description="Basic and acidic residues" evidence="24">
    <location>
        <begin position="78"/>
        <end position="89"/>
    </location>
</feature>
<dbReference type="CDD" id="cd18787">
    <property type="entry name" value="SF2_C_DEAD"/>
    <property type="match status" value="1"/>
</dbReference>
<evidence type="ECO:0000256" key="12">
    <source>
        <dbReference type="ARBA" id="ARBA00022806"/>
    </source>
</evidence>
<keyword evidence="29" id="KW-1185">Reference proteome</keyword>
<dbReference type="GO" id="GO:0005634">
    <property type="term" value="C:nucleus"/>
    <property type="evidence" value="ECO:0007669"/>
    <property type="project" value="UniProtKB-SubCell"/>
</dbReference>
<evidence type="ECO:0000259" key="25">
    <source>
        <dbReference type="PROSITE" id="PS51192"/>
    </source>
</evidence>
<dbReference type="CDD" id="cd17962">
    <property type="entry name" value="DEADc_DDX59"/>
    <property type="match status" value="1"/>
</dbReference>
<keyword evidence="6" id="KW-1017">Isopeptide bond</keyword>
<comment type="catalytic activity">
    <reaction evidence="18">
        <text>ATP + H2O = ADP + phosphate + H(+)</text>
        <dbReference type="Rhea" id="RHEA:13065"/>
        <dbReference type="ChEBI" id="CHEBI:15377"/>
        <dbReference type="ChEBI" id="CHEBI:15378"/>
        <dbReference type="ChEBI" id="CHEBI:30616"/>
        <dbReference type="ChEBI" id="CHEBI:43474"/>
        <dbReference type="ChEBI" id="CHEBI:456216"/>
        <dbReference type="EC" id="3.6.4.13"/>
    </reaction>
</comment>
<dbReference type="Gene3D" id="3.40.50.300">
    <property type="entry name" value="P-loop containing nucleotide triphosphate hydrolases"/>
    <property type="match status" value="2"/>
</dbReference>
<dbReference type="SMART" id="SM00490">
    <property type="entry name" value="HELICc"/>
    <property type="match status" value="1"/>
</dbReference>
<evidence type="ECO:0000256" key="23">
    <source>
        <dbReference type="PROSITE-ProRule" id="PRU00552"/>
    </source>
</evidence>
<gene>
    <name evidence="28" type="ORF">BN2614_LOCUS1</name>
</gene>
<dbReference type="Gene3D" id="3.30.60.220">
    <property type="match status" value="1"/>
</dbReference>
<reference evidence="28 29" key="1">
    <citation type="submission" date="2018-10" db="EMBL/GenBank/DDBJ databases">
        <authorList>
            <person name="Ekblom R."/>
            <person name="Jareborg N."/>
        </authorList>
    </citation>
    <scope>NUCLEOTIDE SEQUENCE [LARGE SCALE GENOMIC DNA]</scope>
    <source>
        <tissue evidence="28">Muscle</tissue>
    </source>
</reference>
<dbReference type="GO" id="GO:0003724">
    <property type="term" value="F:RNA helicase activity"/>
    <property type="evidence" value="ECO:0007669"/>
    <property type="project" value="UniProtKB-EC"/>
</dbReference>
<keyword evidence="9" id="KW-0547">Nucleotide-binding</keyword>
<dbReference type="Pfam" id="PF00270">
    <property type="entry name" value="DEAD"/>
    <property type="match status" value="1"/>
</dbReference>
<organism evidence="28 29">
    <name type="scientific">Gulo gulo</name>
    <name type="common">Wolverine</name>
    <name type="synonym">Gluton</name>
    <dbReference type="NCBI Taxonomy" id="48420"/>
    <lineage>
        <taxon>Eukaryota</taxon>
        <taxon>Metazoa</taxon>
        <taxon>Chordata</taxon>
        <taxon>Craniata</taxon>
        <taxon>Vertebrata</taxon>
        <taxon>Euteleostomi</taxon>
        <taxon>Mammalia</taxon>
        <taxon>Eutheria</taxon>
        <taxon>Laurasiatheria</taxon>
        <taxon>Carnivora</taxon>
        <taxon>Caniformia</taxon>
        <taxon>Musteloidea</taxon>
        <taxon>Mustelidae</taxon>
        <taxon>Guloninae</taxon>
        <taxon>Gulo</taxon>
    </lineage>
</organism>
<evidence type="ECO:0000256" key="6">
    <source>
        <dbReference type="ARBA" id="ARBA00022499"/>
    </source>
</evidence>
<keyword evidence="12" id="KW-0347">Helicase</keyword>
<dbReference type="CDD" id="cd23022">
    <property type="entry name" value="zf-HIT_DDX59"/>
    <property type="match status" value="1"/>
</dbReference>
<accession>A0A9X9QB57</accession>
<evidence type="ECO:0000256" key="2">
    <source>
        <dbReference type="ARBA" id="ARBA00004496"/>
    </source>
</evidence>
<keyword evidence="17" id="KW-0539">Nucleus</keyword>
<evidence type="ECO:0000256" key="22">
    <source>
        <dbReference type="ARBA" id="ARBA00077530"/>
    </source>
</evidence>
<feature type="region of interest" description="Disordered" evidence="24">
    <location>
        <begin position="1"/>
        <end position="36"/>
    </location>
</feature>
<keyword evidence="14" id="KW-0067">ATP-binding</keyword>
<dbReference type="InterPro" id="IPR027417">
    <property type="entry name" value="P-loop_NTPase"/>
</dbReference>
<comment type="caution">
    <text evidence="28">The sequence shown here is derived from an EMBL/GenBank/DDBJ whole genome shotgun (WGS) entry which is preliminary data.</text>
</comment>
<keyword evidence="11" id="KW-0378">Hydrolase</keyword>
<evidence type="ECO:0000256" key="17">
    <source>
        <dbReference type="ARBA" id="ARBA00023242"/>
    </source>
</evidence>
<dbReference type="GO" id="GO:0003723">
    <property type="term" value="F:RNA binding"/>
    <property type="evidence" value="ECO:0007669"/>
    <property type="project" value="UniProtKB-KW"/>
</dbReference>
<feature type="domain" description="Helicase C-terminal" evidence="26">
    <location>
        <begin position="414"/>
        <end position="577"/>
    </location>
</feature>
<evidence type="ECO:0000256" key="10">
    <source>
        <dbReference type="ARBA" id="ARBA00022771"/>
    </source>
</evidence>
<dbReference type="PANTHER" id="PTHR47959">
    <property type="entry name" value="ATP-DEPENDENT RNA HELICASE RHLE-RELATED"/>
    <property type="match status" value="1"/>
</dbReference>
<evidence type="ECO:0000256" key="5">
    <source>
        <dbReference type="ARBA" id="ARBA00022490"/>
    </source>
</evidence>
<feature type="compositionally biased region" description="Basic and acidic residues" evidence="24">
    <location>
        <begin position="25"/>
        <end position="36"/>
    </location>
</feature>
<proteinExistence type="inferred from homology"/>
<evidence type="ECO:0000256" key="14">
    <source>
        <dbReference type="ARBA" id="ARBA00022840"/>
    </source>
</evidence>
<feature type="short sequence motif" description="Q motif" evidence="23">
    <location>
        <begin position="201"/>
        <end position="229"/>
    </location>
</feature>
<evidence type="ECO:0000256" key="3">
    <source>
        <dbReference type="ARBA" id="ARBA00009718"/>
    </source>
</evidence>
<evidence type="ECO:0000256" key="15">
    <source>
        <dbReference type="ARBA" id="ARBA00022843"/>
    </source>
</evidence>
<evidence type="ECO:0000256" key="9">
    <source>
        <dbReference type="ARBA" id="ARBA00022741"/>
    </source>
</evidence>
<dbReference type="PANTHER" id="PTHR47959:SF1">
    <property type="entry name" value="ATP-DEPENDENT RNA HELICASE DBPA"/>
    <property type="match status" value="1"/>
</dbReference>
<keyword evidence="8" id="KW-0479">Metal-binding</keyword>
<dbReference type="PROSITE" id="PS51194">
    <property type="entry name" value="HELICASE_CTER"/>
    <property type="match status" value="1"/>
</dbReference>
<dbReference type="InterPro" id="IPR014001">
    <property type="entry name" value="Helicase_ATP-bd"/>
</dbReference>
<feature type="region of interest" description="Disordered" evidence="24">
    <location>
        <begin position="75"/>
        <end position="95"/>
    </location>
</feature>
<dbReference type="Pfam" id="PF04438">
    <property type="entry name" value="zf-HIT"/>
    <property type="match status" value="1"/>
</dbReference>
<dbReference type="PROSITE" id="PS51192">
    <property type="entry name" value="HELICASE_ATP_BIND_1"/>
    <property type="match status" value="1"/>
</dbReference>
<evidence type="ECO:0000256" key="16">
    <source>
        <dbReference type="ARBA" id="ARBA00022884"/>
    </source>
</evidence>
<keyword evidence="13" id="KW-0862">Zinc</keyword>
<keyword evidence="7" id="KW-0597">Phosphoprotein</keyword>
<dbReference type="FunFam" id="3.30.60.220:FF:000001">
    <property type="entry name" value="Probable ATP-dependent RNA helicase DDX59"/>
    <property type="match status" value="1"/>
</dbReference>
<evidence type="ECO:0000256" key="8">
    <source>
        <dbReference type="ARBA" id="ARBA00022723"/>
    </source>
</evidence>
<evidence type="ECO:0000259" key="26">
    <source>
        <dbReference type="PROSITE" id="PS51194"/>
    </source>
</evidence>
<comment type="subunit">
    <text evidence="19">Interacts (via HIT-type zinc finger) with the RUVBL1/RUVBL2 complex in the presence of ADP.</text>
</comment>
<evidence type="ECO:0000256" key="24">
    <source>
        <dbReference type="SAM" id="MobiDB-lite"/>
    </source>
</evidence>
<dbReference type="Pfam" id="PF00271">
    <property type="entry name" value="Helicase_C"/>
    <property type="match status" value="1"/>
</dbReference>
<comment type="similarity">
    <text evidence="3">Belongs to the DEAD box helicase family. DDX59 subfamily.</text>
</comment>
<dbReference type="InterPro" id="IPR007529">
    <property type="entry name" value="Znf_HIT"/>
</dbReference>
<evidence type="ECO:0000256" key="13">
    <source>
        <dbReference type="ARBA" id="ARBA00022833"/>
    </source>
</evidence>
<protein>
    <recommendedName>
        <fullName evidence="20">Probable ATP-dependent RNA helicase DDX59</fullName>
        <ecNumber evidence="4">3.6.4.13</ecNumber>
    </recommendedName>
    <alternativeName>
        <fullName evidence="21">DEAD box protein 59</fullName>
    </alternativeName>
    <alternativeName>
        <fullName evidence="22">Zinc finger HIT domain-containing protein 5</fullName>
    </alternativeName>
</protein>
<dbReference type="SMART" id="SM00487">
    <property type="entry name" value="DEXDc"/>
    <property type="match status" value="1"/>
</dbReference>
<evidence type="ECO:0000256" key="7">
    <source>
        <dbReference type="ARBA" id="ARBA00022553"/>
    </source>
</evidence>
<evidence type="ECO:0000256" key="11">
    <source>
        <dbReference type="ARBA" id="ARBA00022801"/>
    </source>
</evidence>
<dbReference type="EMBL" id="CYRY02047163">
    <property type="protein sequence ID" value="VCX43085.1"/>
    <property type="molecule type" value="Genomic_DNA"/>
</dbReference>
<evidence type="ECO:0000259" key="27">
    <source>
        <dbReference type="PROSITE" id="PS51195"/>
    </source>
</evidence>
<evidence type="ECO:0000256" key="21">
    <source>
        <dbReference type="ARBA" id="ARBA00075551"/>
    </source>
</evidence>
<dbReference type="InterPro" id="IPR011545">
    <property type="entry name" value="DEAD/DEAH_box_helicase_dom"/>
</dbReference>
<dbReference type="FunFam" id="3.40.50.300:FF:000079">
    <property type="entry name" value="probable ATP-dependent RNA helicase DDX17"/>
    <property type="match status" value="1"/>
</dbReference>
<evidence type="ECO:0000256" key="4">
    <source>
        <dbReference type="ARBA" id="ARBA00012552"/>
    </source>
</evidence>
<dbReference type="SUPFAM" id="SSF52540">
    <property type="entry name" value="P-loop containing nucleoside triphosphate hydrolases"/>
    <property type="match status" value="2"/>
</dbReference>
<keyword evidence="10" id="KW-0863">Zinc-finger</keyword>
<keyword evidence="5" id="KW-0963">Cytoplasm</keyword>